<dbReference type="EMBL" id="OU503037">
    <property type="protein sequence ID" value="CAI9757017.1"/>
    <property type="molecule type" value="Genomic_DNA"/>
</dbReference>
<dbReference type="Pfam" id="PF14392">
    <property type="entry name" value="zf-CCHC_4"/>
    <property type="match status" value="1"/>
</dbReference>
<reference evidence="4" key="1">
    <citation type="submission" date="2023-05" db="EMBL/GenBank/DDBJ databases">
        <authorList>
            <person name="Huff M."/>
        </authorList>
    </citation>
    <scope>NUCLEOTIDE SEQUENCE</scope>
</reference>
<dbReference type="PANTHER" id="PTHR31286">
    <property type="entry name" value="GLYCINE-RICH CELL WALL STRUCTURAL PROTEIN 1.8-LIKE"/>
    <property type="match status" value="1"/>
</dbReference>
<evidence type="ECO:0000259" key="2">
    <source>
        <dbReference type="Pfam" id="PF14111"/>
    </source>
</evidence>
<feature type="domain" description="Zinc knuckle CX2CX4HX4C" evidence="3">
    <location>
        <begin position="172"/>
        <end position="220"/>
    </location>
</feature>
<feature type="region of interest" description="Disordered" evidence="1">
    <location>
        <begin position="349"/>
        <end position="388"/>
    </location>
</feature>
<dbReference type="InterPro" id="IPR025558">
    <property type="entry name" value="DUF4283"/>
</dbReference>
<evidence type="ECO:0000313" key="4">
    <source>
        <dbReference type="EMBL" id="CAI9757017.1"/>
    </source>
</evidence>
<accession>A0AAD2DJK8</accession>
<name>A0AAD2DJK8_9LAMI</name>
<dbReference type="InterPro" id="IPR040256">
    <property type="entry name" value="At4g02000-like"/>
</dbReference>
<feature type="domain" description="DUF4283" evidence="2">
    <location>
        <begin position="30"/>
        <end position="114"/>
    </location>
</feature>
<dbReference type="Proteomes" id="UP000834106">
    <property type="component" value="Chromosome 2"/>
</dbReference>
<sequence>MALEDIYAKISLEDEEQGVELQGDDAIQENEEYRYCLVGRFLTDRIIHFVSMRNTMAAIWRPKKGICIKDIGAGLYIFQFFHALDMDRVLQDGPWTFNQHLLILKHLKDDANPMRVDLFETSFWVQVNEVPAGFRSERILIHIGNYIGAFLSSDSNNFSGGWKAFLRIRVLMDVRLPLKRRMKLRKPGGEWIWVTFKYEKLPTFCFICGIIGHADSSCEKFYEAQGGEIERPYGLFLKAPSRNVPASVGEKWLRSSPAEDSGSKYGKDVTDAVDEEVSLQEGENLSLAIKGKGVIRESASINPIPEKMPPSMPQLKENPLFNNAQAGYLQGMDNAVNLGLVIMDQKRRRTDPHTEVNLNNPAYEPDLMQEDPKNEVAVGSAQQAHRST</sequence>
<dbReference type="Pfam" id="PF14111">
    <property type="entry name" value="DUF4283"/>
    <property type="match status" value="1"/>
</dbReference>
<evidence type="ECO:0000259" key="3">
    <source>
        <dbReference type="Pfam" id="PF14392"/>
    </source>
</evidence>
<evidence type="ECO:0000256" key="1">
    <source>
        <dbReference type="SAM" id="MobiDB-lite"/>
    </source>
</evidence>
<proteinExistence type="predicted"/>
<evidence type="ECO:0008006" key="6">
    <source>
        <dbReference type="Google" id="ProtNLM"/>
    </source>
</evidence>
<dbReference type="InterPro" id="IPR025836">
    <property type="entry name" value="Zn_knuckle_CX2CX4HX4C"/>
</dbReference>
<protein>
    <recommendedName>
        <fullName evidence="6">CCHC-type domain-containing protein</fullName>
    </recommendedName>
</protein>
<dbReference type="PANTHER" id="PTHR31286:SF153">
    <property type="entry name" value="DUF4283 DOMAIN PROTEIN"/>
    <property type="match status" value="1"/>
</dbReference>
<gene>
    <name evidence="4" type="ORF">FPE_LOCUS4447</name>
</gene>
<evidence type="ECO:0000313" key="5">
    <source>
        <dbReference type="Proteomes" id="UP000834106"/>
    </source>
</evidence>
<dbReference type="AlphaFoldDB" id="A0AAD2DJK8"/>
<keyword evidence="5" id="KW-1185">Reference proteome</keyword>
<organism evidence="4 5">
    <name type="scientific">Fraxinus pennsylvanica</name>
    <dbReference type="NCBI Taxonomy" id="56036"/>
    <lineage>
        <taxon>Eukaryota</taxon>
        <taxon>Viridiplantae</taxon>
        <taxon>Streptophyta</taxon>
        <taxon>Embryophyta</taxon>
        <taxon>Tracheophyta</taxon>
        <taxon>Spermatophyta</taxon>
        <taxon>Magnoliopsida</taxon>
        <taxon>eudicotyledons</taxon>
        <taxon>Gunneridae</taxon>
        <taxon>Pentapetalae</taxon>
        <taxon>asterids</taxon>
        <taxon>lamiids</taxon>
        <taxon>Lamiales</taxon>
        <taxon>Oleaceae</taxon>
        <taxon>Oleeae</taxon>
        <taxon>Fraxinus</taxon>
    </lineage>
</organism>